<evidence type="ECO:0000256" key="2">
    <source>
        <dbReference type="ARBA" id="ARBA00022912"/>
    </source>
</evidence>
<dbReference type="PROSITE" id="PS50054">
    <property type="entry name" value="TYR_PHOSPHATASE_DUAL"/>
    <property type="match status" value="1"/>
</dbReference>
<evidence type="ECO:0000313" key="5">
    <source>
        <dbReference type="EMBL" id="KAF2861840.1"/>
    </source>
</evidence>
<dbReference type="GO" id="GO:0033260">
    <property type="term" value="P:nuclear DNA replication"/>
    <property type="evidence" value="ECO:0007669"/>
    <property type="project" value="InterPro"/>
</dbReference>
<sequence>MTSLTQCPSAWPKICSDPPVYSISADALSQAIEHLAAQPLPPSQQVFPWLHGLHRNNRLQMAFFAANEVNPPTCLRGLTLVKTGGDLSHSKLKGAVDPLSILVPGAECFRDADPRCGFGLRNFHIQLCKMAAISDIIVYHDELTPRANAERLAHRIARAQAAQKNSGFNTFLVSDSWTTIEERYPRLIALNSRGEMPSGVINFAMQERIELCRMSAPSQISYNVWLGPTPDRSIPIISDVDFDVMIETNEMACIPDSRGLEKLHEMLQEMVKQKEIGDLATGVVPQIEFPSSGSPKFSEVGAVNGLLDMCRWVYEKANGLSDTPMGRRDSKLMGDGRRILIHCVDGYTDSSLLALAYLMFSECISAAEAWIRLHRDLKRNFFAYPGDAVFLHAIQDQIVRASPSWRDCEAQLHCPNEPWFEQSDGSLPSRIMDHLYLGNLVHANNADMLRRLGITRVLSVGEPADWSDEERSRWPADELLYIDKVQDNGIDALMEEFPRCLEFIDSGRKKGAKTLVHCRVGVSRSATICIAAVMRELNLSFPRAYCYVRARRLNIIIQPHLRFVYELLQWEKTPRELDWATISHEIAMLNMPYVK</sequence>
<protein>
    <submittedName>
        <fullName evidence="5">Uncharacterized protein</fullName>
    </submittedName>
</protein>
<dbReference type="GO" id="GO:0005634">
    <property type="term" value="C:nucleus"/>
    <property type="evidence" value="ECO:0007669"/>
    <property type="project" value="GOC"/>
</dbReference>
<evidence type="ECO:0000259" key="3">
    <source>
        <dbReference type="PROSITE" id="PS50054"/>
    </source>
</evidence>
<dbReference type="InterPro" id="IPR047949">
    <property type="entry name" value="PPS1_DSP"/>
</dbReference>
<name>A0A6A7C2V4_9PEZI</name>
<keyword evidence="6" id="KW-1185">Reference proteome</keyword>
<feature type="domain" description="Tyrosine-protein phosphatase" evidence="3">
    <location>
        <begin position="427"/>
        <end position="576"/>
    </location>
</feature>
<dbReference type="Gene3D" id="3.90.190.10">
    <property type="entry name" value="Protein tyrosine phosphatase superfamily"/>
    <property type="match status" value="2"/>
</dbReference>
<evidence type="ECO:0000313" key="6">
    <source>
        <dbReference type="Proteomes" id="UP000799421"/>
    </source>
</evidence>
<keyword evidence="2" id="KW-0904">Protein phosphatase</keyword>
<dbReference type="PROSITE" id="PS00383">
    <property type="entry name" value="TYR_PHOSPHATASE_1"/>
    <property type="match status" value="1"/>
</dbReference>
<dbReference type="PANTHER" id="PTHR47550">
    <property type="entry name" value="DUAL SPECIFICITY PROTEIN PHOSPHATASE PPS1"/>
    <property type="match status" value="1"/>
</dbReference>
<evidence type="ECO:0000259" key="4">
    <source>
        <dbReference type="PROSITE" id="PS50056"/>
    </source>
</evidence>
<dbReference type="InterPro" id="IPR020422">
    <property type="entry name" value="TYR_PHOSPHATASE_DUAL_dom"/>
</dbReference>
<feature type="domain" description="Tyrosine specific protein phosphatases" evidence="4">
    <location>
        <begin position="495"/>
        <end position="563"/>
    </location>
</feature>
<dbReference type="InterPro" id="IPR053239">
    <property type="entry name" value="Dual_spec_PTase"/>
</dbReference>
<proteinExistence type="predicted"/>
<organism evidence="5 6">
    <name type="scientific">Piedraia hortae CBS 480.64</name>
    <dbReference type="NCBI Taxonomy" id="1314780"/>
    <lineage>
        <taxon>Eukaryota</taxon>
        <taxon>Fungi</taxon>
        <taxon>Dikarya</taxon>
        <taxon>Ascomycota</taxon>
        <taxon>Pezizomycotina</taxon>
        <taxon>Dothideomycetes</taxon>
        <taxon>Dothideomycetidae</taxon>
        <taxon>Capnodiales</taxon>
        <taxon>Piedraiaceae</taxon>
        <taxon>Piedraia</taxon>
    </lineage>
</organism>
<dbReference type="EMBL" id="MU005970">
    <property type="protein sequence ID" value="KAF2861840.1"/>
    <property type="molecule type" value="Genomic_DNA"/>
</dbReference>
<accession>A0A6A7C2V4</accession>
<dbReference type="SUPFAM" id="SSF52799">
    <property type="entry name" value="(Phosphotyrosine protein) phosphatases II"/>
    <property type="match status" value="2"/>
</dbReference>
<dbReference type="SMART" id="SM00195">
    <property type="entry name" value="DSPc"/>
    <property type="match status" value="1"/>
</dbReference>
<dbReference type="InterPro" id="IPR029021">
    <property type="entry name" value="Prot-tyrosine_phosphatase-like"/>
</dbReference>
<evidence type="ECO:0000256" key="1">
    <source>
        <dbReference type="ARBA" id="ARBA00022801"/>
    </source>
</evidence>
<dbReference type="AlphaFoldDB" id="A0A6A7C2V4"/>
<dbReference type="PROSITE" id="PS50056">
    <property type="entry name" value="TYR_PHOSPHATASE_2"/>
    <property type="match status" value="1"/>
</dbReference>
<dbReference type="FunFam" id="3.90.190.10:FF:000110">
    <property type="entry name" value="PPS1p Protein phosphatase"/>
    <property type="match status" value="1"/>
</dbReference>
<dbReference type="InterPro" id="IPR000340">
    <property type="entry name" value="Dual-sp_phosphatase_cat-dom"/>
</dbReference>
<gene>
    <name evidence="5" type="ORF">K470DRAFT_214335</name>
</gene>
<dbReference type="PANTHER" id="PTHR47550:SF1">
    <property type="entry name" value="DUAL SPECIFICITY PROTEIN PHOSPHATASE PPS1"/>
    <property type="match status" value="1"/>
</dbReference>
<dbReference type="CDD" id="cd14516">
    <property type="entry name" value="DSP_fungal_PPS1"/>
    <property type="match status" value="1"/>
</dbReference>
<dbReference type="InterPro" id="IPR000387">
    <property type="entry name" value="Tyr_Pase_dom"/>
</dbReference>
<reference evidence="5" key="1">
    <citation type="journal article" date="2020" name="Stud. Mycol.">
        <title>101 Dothideomycetes genomes: a test case for predicting lifestyles and emergence of pathogens.</title>
        <authorList>
            <person name="Haridas S."/>
            <person name="Albert R."/>
            <person name="Binder M."/>
            <person name="Bloem J."/>
            <person name="Labutti K."/>
            <person name="Salamov A."/>
            <person name="Andreopoulos B."/>
            <person name="Baker S."/>
            <person name="Barry K."/>
            <person name="Bills G."/>
            <person name="Bluhm B."/>
            <person name="Cannon C."/>
            <person name="Castanera R."/>
            <person name="Culley D."/>
            <person name="Daum C."/>
            <person name="Ezra D."/>
            <person name="Gonzalez J."/>
            <person name="Henrissat B."/>
            <person name="Kuo A."/>
            <person name="Liang C."/>
            <person name="Lipzen A."/>
            <person name="Lutzoni F."/>
            <person name="Magnuson J."/>
            <person name="Mondo S."/>
            <person name="Nolan M."/>
            <person name="Ohm R."/>
            <person name="Pangilinan J."/>
            <person name="Park H.-J."/>
            <person name="Ramirez L."/>
            <person name="Alfaro M."/>
            <person name="Sun H."/>
            <person name="Tritt A."/>
            <person name="Yoshinaga Y."/>
            <person name="Zwiers L.-H."/>
            <person name="Turgeon B."/>
            <person name="Goodwin S."/>
            <person name="Spatafora J."/>
            <person name="Crous P."/>
            <person name="Grigoriev I."/>
        </authorList>
    </citation>
    <scope>NUCLEOTIDE SEQUENCE</scope>
    <source>
        <strain evidence="5">CBS 480.64</strain>
    </source>
</reference>
<dbReference type="Proteomes" id="UP000799421">
    <property type="component" value="Unassembled WGS sequence"/>
</dbReference>
<dbReference type="GO" id="GO:0008138">
    <property type="term" value="F:protein tyrosine/serine/threonine phosphatase activity"/>
    <property type="evidence" value="ECO:0007669"/>
    <property type="project" value="InterPro"/>
</dbReference>
<keyword evidence="1" id="KW-0378">Hydrolase</keyword>
<dbReference type="Pfam" id="PF00782">
    <property type="entry name" value="DSPc"/>
    <property type="match status" value="1"/>
</dbReference>
<dbReference type="OrthoDB" id="273181at2759"/>
<dbReference type="InterPro" id="IPR016130">
    <property type="entry name" value="Tyr_Pase_AS"/>
</dbReference>